<evidence type="ECO:0000313" key="3">
    <source>
        <dbReference type="Proteomes" id="UP000316437"/>
    </source>
</evidence>
<protein>
    <recommendedName>
        <fullName evidence="4">Nitrogen regulatory IIA protein</fullName>
    </recommendedName>
</protein>
<dbReference type="AlphaFoldDB" id="A0A543EJF3"/>
<keyword evidence="1" id="KW-0472">Membrane</keyword>
<accession>A0A543EJF3</accession>
<sequence length="89" mass="10337">MKKLRDTIENYVVKVESRWKVLPVERQRFLTKVFFGSYVVLTIIVIINVCISTRQRSNTMSIDHIDGISKKTFEKDSGQNDTVNSLTKE</sequence>
<organism evidence="2 3">
    <name type="scientific">Chryseobacterium aquifrigidense</name>
    <dbReference type="NCBI Taxonomy" id="558021"/>
    <lineage>
        <taxon>Bacteria</taxon>
        <taxon>Pseudomonadati</taxon>
        <taxon>Bacteroidota</taxon>
        <taxon>Flavobacteriia</taxon>
        <taxon>Flavobacteriales</taxon>
        <taxon>Weeksellaceae</taxon>
        <taxon>Chryseobacterium group</taxon>
        <taxon>Chryseobacterium</taxon>
    </lineage>
</organism>
<keyword evidence="1" id="KW-0812">Transmembrane</keyword>
<evidence type="ECO:0000256" key="1">
    <source>
        <dbReference type="SAM" id="Phobius"/>
    </source>
</evidence>
<dbReference type="RefSeq" id="WP_142016285.1">
    <property type="nucleotide sequence ID" value="NZ_VFPD01000001.1"/>
</dbReference>
<gene>
    <name evidence="2" type="ORF">FB551_1415</name>
</gene>
<keyword evidence="3" id="KW-1185">Reference proteome</keyword>
<proteinExistence type="predicted"/>
<keyword evidence="1" id="KW-1133">Transmembrane helix</keyword>
<dbReference type="EMBL" id="VFPD01000001">
    <property type="protein sequence ID" value="TQM21721.1"/>
    <property type="molecule type" value="Genomic_DNA"/>
</dbReference>
<name>A0A543EJF3_9FLAO</name>
<evidence type="ECO:0008006" key="4">
    <source>
        <dbReference type="Google" id="ProtNLM"/>
    </source>
</evidence>
<reference evidence="2 3" key="1">
    <citation type="submission" date="2019-06" db="EMBL/GenBank/DDBJ databases">
        <title>Sorghum-associated microbial communities from plants grown in Nebraska, USA.</title>
        <authorList>
            <person name="Schachtman D."/>
        </authorList>
    </citation>
    <scope>NUCLEOTIDE SEQUENCE [LARGE SCALE GENOMIC DNA]</scope>
    <source>
        <strain evidence="2 3">110</strain>
    </source>
</reference>
<dbReference type="Proteomes" id="UP000316437">
    <property type="component" value="Unassembled WGS sequence"/>
</dbReference>
<feature type="transmembrane region" description="Helical" evidence="1">
    <location>
        <begin position="29"/>
        <end position="51"/>
    </location>
</feature>
<comment type="caution">
    <text evidence="2">The sequence shown here is derived from an EMBL/GenBank/DDBJ whole genome shotgun (WGS) entry which is preliminary data.</text>
</comment>
<evidence type="ECO:0000313" key="2">
    <source>
        <dbReference type="EMBL" id="TQM21721.1"/>
    </source>
</evidence>